<dbReference type="InterPro" id="IPR036890">
    <property type="entry name" value="HATPase_C_sf"/>
</dbReference>
<comment type="catalytic activity">
    <reaction evidence="1">
        <text>ATP + protein L-histidine = ADP + protein N-phospho-L-histidine.</text>
        <dbReference type="EC" id="2.7.13.3"/>
    </reaction>
</comment>
<keyword evidence="9" id="KW-0472">Membrane</keyword>
<evidence type="ECO:0000256" key="1">
    <source>
        <dbReference type="ARBA" id="ARBA00000085"/>
    </source>
</evidence>
<dbReference type="GO" id="GO:0046983">
    <property type="term" value="F:protein dimerization activity"/>
    <property type="evidence" value="ECO:0007669"/>
    <property type="project" value="InterPro"/>
</dbReference>
<organism evidence="11 12">
    <name type="scientific">Virgisporangium aurantiacum</name>
    <dbReference type="NCBI Taxonomy" id="175570"/>
    <lineage>
        <taxon>Bacteria</taxon>
        <taxon>Bacillati</taxon>
        <taxon>Actinomycetota</taxon>
        <taxon>Actinomycetes</taxon>
        <taxon>Micromonosporales</taxon>
        <taxon>Micromonosporaceae</taxon>
        <taxon>Virgisporangium</taxon>
    </lineage>
</organism>
<evidence type="ECO:0000256" key="3">
    <source>
        <dbReference type="ARBA" id="ARBA00022553"/>
    </source>
</evidence>
<evidence type="ECO:0000313" key="11">
    <source>
        <dbReference type="EMBL" id="GIJ56061.1"/>
    </source>
</evidence>
<dbReference type="Gene3D" id="1.20.5.1930">
    <property type="match status" value="1"/>
</dbReference>
<dbReference type="Gene3D" id="3.30.565.10">
    <property type="entry name" value="Histidine kinase-like ATPase, C-terminal domain"/>
    <property type="match status" value="1"/>
</dbReference>
<evidence type="ECO:0000256" key="8">
    <source>
        <dbReference type="ARBA" id="ARBA00023012"/>
    </source>
</evidence>
<evidence type="ECO:0000313" key="12">
    <source>
        <dbReference type="Proteomes" id="UP000612585"/>
    </source>
</evidence>
<gene>
    <name evidence="11" type="ORF">Vau01_035770</name>
</gene>
<keyword evidence="5" id="KW-0547">Nucleotide-binding</keyword>
<reference evidence="11" key="1">
    <citation type="submission" date="2021-01" db="EMBL/GenBank/DDBJ databases">
        <title>Whole genome shotgun sequence of Virgisporangium aurantiacum NBRC 16421.</title>
        <authorList>
            <person name="Komaki H."/>
            <person name="Tamura T."/>
        </authorList>
    </citation>
    <scope>NUCLEOTIDE SEQUENCE</scope>
    <source>
        <strain evidence="11">NBRC 16421</strain>
    </source>
</reference>
<keyword evidence="3" id="KW-0597">Phosphoprotein</keyword>
<protein>
    <recommendedName>
        <fullName evidence="2">histidine kinase</fullName>
        <ecNumber evidence="2">2.7.13.3</ecNumber>
    </recommendedName>
</protein>
<dbReference type="EC" id="2.7.13.3" evidence="2"/>
<feature type="transmembrane region" description="Helical" evidence="9">
    <location>
        <begin position="77"/>
        <end position="93"/>
    </location>
</feature>
<sequence>MVTGVAVLTAATVVGGMGDRNLPLDLAVGVAAVALIPVVARWPVHGTLALSVLVVLSPAATPAATASALVVAQRRRLPVAVGVGVVGLVAHLAQGLVRPAGGLSFGWWAVLAACAYTALVAWGALNQARWALLGSLRDRARRAEEERDRRVAEARAAERTRIAHEMHDVLAHRLTLVATYAGALEYRPDAPADQVAKAAGVVRAGVHQALEELRDVIGVLRTGADEPRPTPVFADVPRLVEEAREVGQQVAVTDTIEGTPPDAVGRTVYRLVQEGLSNARRHAAGKPVTVRLSGRSGAEVCVHIDNEVAETDATRPPGAGLIGLSERVGLAGGRFEHETTGGTFHLRARLPWPE</sequence>
<keyword evidence="4" id="KW-0808">Transferase</keyword>
<evidence type="ECO:0000256" key="7">
    <source>
        <dbReference type="ARBA" id="ARBA00022840"/>
    </source>
</evidence>
<dbReference type="Pfam" id="PF07730">
    <property type="entry name" value="HisKA_3"/>
    <property type="match status" value="1"/>
</dbReference>
<keyword evidence="8" id="KW-0902">Two-component regulatory system</keyword>
<evidence type="ECO:0000259" key="10">
    <source>
        <dbReference type="Pfam" id="PF07730"/>
    </source>
</evidence>
<dbReference type="GO" id="GO:0016020">
    <property type="term" value="C:membrane"/>
    <property type="evidence" value="ECO:0007669"/>
    <property type="project" value="InterPro"/>
</dbReference>
<keyword evidence="9" id="KW-0812">Transmembrane</keyword>
<evidence type="ECO:0000256" key="6">
    <source>
        <dbReference type="ARBA" id="ARBA00022777"/>
    </source>
</evidence>
<dbReference type="CDD" id="cd16917">
    <property type="entry name" value="HATPase_UhpB-NarQ-NarX-like"/>
    <property type="match status" value="1"/>
</dbReference>
<dbReference type="PANTHER" id="PTHR24421">
    <property type="entry name" value="NITRATE/NITRITE SENSOR PROTEIN NARX-RELATED"/>
    <property type="match status" value="1"/>
</dbReference>
<feature type="transmembrane region" description="Helical" evidence="9">
    <location>
        <begin position="48"/>
        <end position="70"/>
    </location>
</feature>
<comment type="caution">
    <text evidence="11">The sequence shown here is derived from an EMBL/GenBank/DDBJ whole genome shotgun (WGS) entry which is preliminary data.</text>
</comment>
<dbReference type="AlphaFoldDB" id="A0A8J3Z6B7"/>
<proteinExistence type="predicted"/>
<keyword evidence="9" id="KW-1133">Transmembrane helix</keyword>
<dbReference type="GO" id="GO:0000155">
    <property type="term" value="F:phosphorelay sensor kinase activity"/>
    <property type="evidence" value="ECO:0007669"/>
    <property type="project" value="InterPro"/>
</dbReference>
<dbReference type="PANTHER" id="PTHR24421:SF10">
    <property type="entry name" value="NITRATE_NITRITE SENSOR PROTEIN NARQ"/>
    <property type="match status" value="1"/>
</dbReference>
<feature type="domain" description="Signal transduction histidine kinase subgroup 3 dimerisation and phosphoacceptor" evidence="10">
    <location>
        <begin position="158"/>
        <end position="223"/>
    </location>
</feature>
<evidence type="ECO:0000256" key="4">
    <source>
        <dbReference type="ARBA" id="ARBA00022679"/>
    </source>
</evidence>
<evidence type="ECO:0000256" key="2">
    <source>
        <dbReference type="ARBA" id="ARBA00012438"/>
    </source>
</evidence>
<keyword evidence="7" id="KW-0067">ATP-binding</keyword>
<name>A0A8J3Z6B7_9ACTN</name>
<dbReference type="InterPro" id="IPR050482">
    <property type="entry name" value="Sensor_HK_TwoCompSys"/>
</dbReference>
<dbReference type="EMBL" id="BOPG01000023">
    <property type="protein sequence ID" value="GIJ56061.1"/>
    <property type="molecule type" value="Genomic_DNA"/>
</dbReference>
<keyword evidence="12" id="KW-1185">Reference proteome</keyword>
<keyword evidence="6 11" id="KW-0418">Kinase</keyword>
<evidence type="ECO:0000256" key="5">
    <source>
        <dbReference type="ARBA" id="ARBA00022741"/>
    </source>
</evidence>
<dbReference type="GO" id="GO:0005524">
    <property type="term" value="F:ATP binding"/>
    <property type="evidence" value="ECO:0007669"/>
    <property type="project" value="UniProtKB-KW"/>
</dbReference>
<dbReference type="InterPro" id="IPR011712">
    <property type="entry name" value="Sig_transdc_His_kin_sub3_dim/P"/>
</dbReference>
<feature type="transmembrane region" description="Helical" evidence="9">
    <location>
        <begin position="105"/>
        <end position="125"/>
    </location>
</feature>
<dbReference type="Proteomes" id="UP000612585">
    <property type="component" value="Unassembled WGS sequence"/>
</dbReference>
<accession>A0A8J3Z6B7</accession>
<evidence type="ECO:0000256" key="9">
    <source>
        <dbReference type="SAM" id="Phobius"/>
    </source>
</evidence>